<dbReference type="InterPro" id="IPR049398">
    <property type="entry name" value="ETF-QO/FixC_UQ-bd"/>
</dbReference>
<dbReference type="Gene3D" id="3.50.50.60">
    <property type="entry name" value="FAD/NAD(P)-binding domain"/>
    <property type="match status" value="1"/>
</dbReference>
<comment type="function">
    <text evidence="2 12">Accepts electrons from ETF and reduces ubiquinone.</text>
</comment>
<evidence type="ECO:0000256" key="2">
    <source>
        <dbReference type="ARBA" id="ARBA00002819"/>
    </source>
</evidence>
<evidence type="ECO:0000256" key="5">
    <source>
        <dbReference type="ARBA" id="ARBA00022723"/>
    </source>
</evidence>
<evidence type="ECO:0000256" key="3">
    <source>
        <dbReference type="ARBA" id="ARBA00022448"/>
    </source>
</evidence>
<dbReference type="PANTHER" id="PTHR10617:SF107">
    <property type="entry name" value="ELECTRON TRANSFER FLAVOPROTEIN-UBIQUINONE OXIDOREDUCTASE, MITOCHONDRIAL"/>
    <property type="match status" value="1"/>
</dbReference>
<evidence type="ECO:0000313" key="14">
    <source>
        <dbReference type="EMBL" id="JAQ16662.1"/>
    </source>
</evidence>
<accession>A0A146MC89</accession>
<dbReference type="SUPFAM" id="SSF54373">
    <property type="entry name" value="FAD-linked reductases, C-terminal domain"/>
    <property type="match status" value="1"/>
</dbReference>
<dbReference type="InterPro" id="IPR017896">
    <property type="entry name" value="4Fe4S_Fe-S-bd"/>
</dbReference>
<keyword evidence="8 12" id="KW-0560">Oxidoreductase</keyword>
<dbReference type="GO" id="GO:0051539">
    <property type="term" value="F:4 iron, 4 sulfur cluster binding"/>
    <property type="evidence" value="ECO:0007669"/>
    <property type="project" value="UniProtKB-UniRule"/>
</dbReference>
<gene>
    <name evidence="14" type="primary">CIR2</name>
    <name evidence="14" type="ORF">g.1976</name>
</gene>
<dbReference type="SUPFAM" id="SSF54862">
    <property type="entry name" value="4Fe-4S ferredoxins"/>
    <property type="match status" value="1"/>
</dbReference>
<evidence type="ECO:0000256" key="11">
    <source>
        <dbReference type="ARBA" id="ARBA00023075"/>
    </source>
</evidence>
<dbReference type="InterPro" id="IPR040156">
    <property type="entry name" value="ETF-QO"/>
</dbReference>
<dbReference type="Gene3D" id="3.30.70.20">
    <property type="match status" value="1"/>
</dbReference>
<evidence type="ECO:0000256" key="7">
    <source>
        <dbReference type="ARBA" id="ARBA00022982"/>
    </source>
</evidence>
<keyword evidence="3 12" id="KW-0813">Transport</keyword>
<dbReference type="EC" id="1.5.5.1" evidence="12"/>
<comment type="cofactor">
    <cofactor evidence="1 12">
        <name>FAD</name>
        <dbReference type="ChEBI" id="CHEBI:57692"/>
    </cofactor>
</comment>
<evidence type="ECO:0000256" key="6">
    <source>
        <dbReference type="ARBA" id="ARBA00022827"/>
    </source>
</evidence>
<keyword evidence="9 12" id="KW-0408">Iron</keyword>
<keyword evidence="11 12" id="KW-0830">Ubiquinone</keyword>
<keyword evidence="10 12" id="KW-0411">Iron-sulfur</keyword>
<name>A0A146MC89_LYGHE</name>
<organism evidence="14">
    <name type="scientific">Lygus hesperus</name>
    <name type="common">Western plant bug</name>
    <dbReference type="NCBI Taxonomy" id="30085"/>
    <lineage>
        <taxon>Eukaryota</taxon>
        <taxon>Metazoa</taxon>
        <taxon>Ecdysozoa</taxon>
        <taxon>Arthropoda</taxon>
        <taxon>Hexapoda</taxon>
        <taxon>Insecta</taxon>
        <taxon>Pterygota</taxon>
        <taxon>Neoptera</taxon>
        <taxon>Paraneoptera</taxon>
        <taxon>Hemiptera</taxon>
        <taxon>Heteroptera</taxon>
        <taxon>Panheteroptera</taxon>
        <taxon>Cimicomorpha</taxon>
        <taxon>Miridae</taxon>
        <taxon>Mirini</taxon>
        <taxon>Lygus</taxon>
    </lineage>
</organism>
<evidence type="ECO:0000256" key="10">
    <source>
        <dbReference type="ARBA" id="ARBA00023014"/>
    </source>
</evidence>
<protein>
    <recommendedName>
        <fullName evidence="12">Electron transfer flavoprotein-ubiquinone oxidoreductase</fullName>
        <shortName evidence="12">ETF-QO</shortName>
        <ecNumber evidence="12">1.5.5.1</ecNumber>
    </recommendedName>
</protein>
<evidence type="ECO:0000256" key="8">
    <source>
        <dbReference type="ARBA" id="ARBA00023002"/>
    </source>
</evidence>
<dbReference type="SUPFAM" id="SSF51905">
    <property type="entry name" value="FAD/NAD(P)-binding domain"/>
    <property type="match status" value="1"/>
</dbReference>
<comment type="cofactor">
    <cofactor evidence="12">
        <name>[4Fe-4S] cluster</name>
        <dbReference type="ChEBI" id="CHEBI:49883"/>
    </cofactor>
    <text evidence="12">Binds 1 [4Fe-4S] cluster.</text>
</comment>
<evidence type="ECO:0000256" key="9">
    <source>
        <dbReference type="ARBA" id="ARBA00023004"/>
    </source>
</evidence>
<keyword evidence="5 12" id="KW-0479">Metal-binding</keyword>
<proteinExistence type="predicted"/>
<dbReference type="EMBL" id="GDHC01001967">
    <property type="protein sequence ID" value="JAQ16662.1"/>
    <property type="molecule type" value="Transcribed_RNA"/>
</dbReference>
<dbReference type="Pfam" id="PF05187">
    <property type="entry name" value="Fer4_ETF_QO"/>
    <property type="match status" value="1"/>
</dbReference>
<sequence length="480" mass="53628">MRNKYRNSILSLGALVRVLSRFAEESGVDILTETPATDILVDPTTDAVCGVVTLDGNSQQIPILTDYLVVAEGACGTLSEKIIQKYTLNRASEPQTYGLGIKELWSLNPDSAAALPQKPGFVLHTVGYPYGTHTYGGGFLYLTKHWDLHVGTIIGLDYSNPYQNPYHDFQRFKQHPYIQQFLRNATCVQYGARVINEGGYQSIPQLEFPRGCLLGCSAGLLNVPKVKGVHNAVRSAILAGDAYLRSRSFTQSPTPLHHTYNYTLRNSRVGRELYAARNIRPAFKFGFLPFFIFAAFEQYVARGALPYTVSHHPLTFITHTDMFWRRWLRTLTNFFSPSSVSTILPPNTHTNTLDHITTASVAGVPSKTDSHPPSHHGCASLHDSLTRANLVHRLPHVSHIRVDPNQSHLPALSLLNYAAPETRFCPASVYQFLPTSDGQLKLHINHTNCIHCKACCIKTPYHYLRWHPPASGDGPRYHNM</sequence>
<dbReference type="PROSITE" id="PS51379">
    <property type="entry name" value="4FE4S_FER_2"/>
    <property type="match status" value="1"/>
</dbReference>
<evidence type="ECO:0000256" key="12">
    <source>
        <dbReference type="RuleBase" id="RU366068"/>
    </source>
</evidence>
<dbReference type="InterPro" id="IPR007859">
    <property type="entry name" value="ETF-QO/FixX_C"/>
</dbReference>
<dbReference type="Gene3D" id="3.30.9.90">
    <property type="match status" value="1"/>
</dbReference>
<evidence type="ECO:0000259" key="13">
    <source>
        <dbReference type="PROSITE" id="PS51379"/>
    </source>
</evidence>
<dbReference type="GO" id="GO:0046872">
    <property type="term" value="F:metal ion binding"/>
    <property type="evidence" value="ECO:0007669"/>
    <property type="project" value="UniProtKB-KW"/>
</dbReference>
<keyword evidence="4 12" id="KW-0285">Flavoprotein</keyword>
<feature type="domain" description="4Fe-4S ferredoxin-type" evidence="13">
    <location>
        <begin position="440"/>
        <end position="469"/>
    </location>
</feature>
<dbReference type="PANTHER" id="PTHR10617">
    <property type="entry name" value="ELECTRON TRANSFER FLAVOPROTEIN-UBIQUINONE OXIDOREDUCTASE"/>
    <property type="match status" value="1"/>
</dbReference>
<dbReference type="GO" id="GO:0004174">
    <property type="term" value="F:electron-transferring-flavoprotein dehydrogenase activity"/>
    <property type="evidence" value="ECO:0007669"/>
    <property type="project" value="UniProtKB-UniRule"/>
</dbReference>
<dbReference type="InterPro" id="IPR036188">
    <property type="entry name" value="FAD/NAD-bd_sf"/>
</dbReference>
<reference evidence="14" key="1">
    <citation type="journal article" date="2016" name="Gigascience">
        <title>De novo construction of an expanded transcriptome assembly for the western tarnished plant bug, Lygus hesperus.</title>
        <authorList>
            <person name="Tassone E.E."/>
            <person name="Geib S.M."/>
            <person name="Hall B."/>
            <person name="Fabrick J.A."/>
            <person name="Brent C.S."/>
            <person name="Hull J.J."/>
        </authorList>
    </citation>
    <scope>NUCLEOTIDE SEQUENCE</scope>
</reference>
<dbReference type="Pfam" id="PF21162">
    <property type="entry name" value="ETFQO_UQ-bd"/>
    <property type="match status" value="1"/>
</dbReference>
<keyword evidence="6 12" id="KW-0274">FAD</keyword>
<dbReference type="GO" id="GO:0005739">
    <property type="term" value="C:mitochondrion"/>
    <property type="evidence" value="ECO:0007669"/>
    <property type="project" value="UniProtKB-ARBA"/>
</dbReference>
<dbReference type="AlphaFoldDB" id="A0A146MC89"/>
<comment type="catalytic activity">
    <reaction evidence="12">
        <text>a ubiquinone + reduced [electron-transfer flavoprotein] = a ubiquinol + oxidized [electron-transfer flavoprotein] + H(+)</text>
        <dbReference type="Rhea" id="RHEA:24052"/>
        <dbReference type="Rhea" id="RHEA-COMP:9565"/>
        <dbReference type="Rhea" id="RHEA-COMP:9566"/>
        <dbReference type="Rhea" id="RHEA-COMP:10685"/>
        <dbReference type="Rhea" id="RHEA-COMP:10686"/>
        <dbReference type="ChEBI" id="CHEBI:15378"/>
        <dbReference type="ChEBI" id="CHEBI:16389"/>
        <dbReference type="ChEBI" id="CHEBI:17976"/>
        <dbReference type="ChEBI" id="CHEBI:57692"/>
        <dbReference type="ChEBI" id="CHEBI:58307"/>
        <dbReference type="EC" id="1.5.5.1"/>
    </reaction>
</comment>
<evidence type="ECO:0000256" key="1">
    <source>
        <dbReference type="ARBA" id="ARBA00001974"/>
    </source>
</evidence>
<keyword evidence="7 12" id="KW-0249">Electron transport</keyword>
<evidence type="ECO:0000256" key="4">
    <source>
        <dbReference type="ARBA" id="ARBA00022630"/>
    </source>
</evidence>